<feature type="transmembrane region" description="Helical" evidence="8">
    <location>
        <begin position="109"/>
        <end position="132"/>
    </location>
</feature>
<organism evidence="9 10">
    <name type="scientific">Glossina fuscipes</name>
    <dbReference type="NCBI Taxonomy" id="7396"/>
    <lineage>
        <taxon>Eukaryota</taxon>
        <taxon>Metazoa</taxon>
        <taxon>Ecdysozoa</taxon>
        <taxon>Arthropoda</taxon>
        <taxon>Hexapoda</taxon>
        <taxon>Insecta</taxon>
        <taxon>Pterygota</taxon>
        <taxon>Neoptera</taxon>
        <taxon>Endopterygota</taxon>
        <taxon>Diptera</taxon>
        <taxon>Brachycera</taxon>
        <taxon>Muscomorpha</taxon>
        <taxon>Hippoboscoidea</taxon>
        <taxon>Glossinidae</taxon>
        <taxon>Glossina</taxon>
    </lineage>
</organism>
<evidence type="ECO:0000256" key="5">
    <source>
        <dbReference type="ARBA" id="ARBA00022989"/>
    </source>
</evidence>
<keyword evidence="4" id="KW-0130">Cell adhesion</keyword>
<evidence type="ECO:0000313" key="10">
    <source>
        <dbReference type="RefSeq" id="XP_037881333.1"/>
    </source>
</evidence>
<dbReference type="KEGG" id="gfs:119632485"/>
<keyword evidence="6 8" id="KW-0472">Membrane</keyword>
<evidence type="ECO:0000256" key="1">
    <source>
        <dbReference type="ARBA" id="ARBA00004141"/>
    </source>
</evidence>
<comment type="similarity">
    <text evidence="2">Belongs to the ninjurin family.</text>
</comment>
<feature type="region of interest" description="Disordered" evidence="7">
    <location>
        <begin position="1"/>
        <end position="36"/>
    </location>
</feature>
<evidence type="ECO:0000256" key="2">
    <source>
        <dbReference type="ARBA" id="ARBA00008141"/>
    </source>
</evidence>
<evidence type="ECO:0000256" key="8">
    <source>
        <dbReference type="SAM" id="Phobius"/>
    </source>
</evidence>
<feature type="compositionally biased region" description="Low complexity" evidence="7">
    <location>
        <begin position="1"/>
        <end position="14"/>
    </location>
</feature>
<accession>A0A8U0W8F3</accession>
<sequence>MATTSTASTTISSTEQSFNSASGGSDILKENQSENNVTEIDALPQSSDLLDSKREQHHAMRLEDGNRTNMQIYAANKNAAEGLMDIALLSANANQLRFLLTYNHQASTFYISLTLVAISLILQVLVGIALIFKRRFRRCHNKRFNEFLIGGVFIISVVNILLAAFTTTTTSTADAK</sequence>
<evidence type="ECO:0000313" key="9">
    <source>
        <dbReference type="Proteomes" id="UP000092443"/>
    </source>
</evidence>
<feature type="transmembrane region" description="Helical" evidence="8">
    <location>
        <begin position="144"/>
        <end position="166"/>
    </location>
</feature>
<dbReference type="Proteomes" id="UP000092443">
    <property type="component" value="Unplaced"/>
</dbReference>
<dbReference type="GeneID" id="119632485"/>
<reference evidence="10" key="1">
    <citation type="submission" date="2025-08" db="UniProtKB">
        <authorList>
            <consortium name="RefSeq"/>
        </authorList>
    </citation>
    <scope>IDENTIFICATION</scope>
    <source>
        <tissue evidence="10">Whole body pupa</tissue>
    </source>
</reference>
<dbReference type="GO" id="GO:0016020">
    <property type="term" value="C:membrane"/>
    <property type="evidence" value="ECO:0007669"/>
    <property type="project" value="UniProtKB-SubCell"/>
</dbReference>
<keyword evidence="5 8" id="KW-1133">Transmembrane helix</keyword>
<keyword evidence="9" id="KW-1185">Reference proteome</keyword>
<dbReference type="RefSeq" id="XP_037881333.1">
    <property type="nucleotide sequence ID" value="XM_038025405.1"/>
</dbReference>
<evidence type="ECO:0000256" key="7">
    <source>
        <dbReference type="SAM" id="MobiDB-lite"/>
    </source>
</evidence>
<keyword evidence="3 8" id="KW-0812">Transmembrane</keyword>
<dbReference type="Pfam" id="PF04923">
    <property type="entry name" value="Ninjurin"/>
    <property type="match status" value="1"/>
</dbReference>
<dbReference type="GO" id="GO:0007155">
    <property type="term" value="P:cell adhesion"/>
    <property type="evidence" value="ECO:0007669"/>
    <property type="project" value="UniProtKB-KW"/>
</dbReference>
<name>A0A8U0W8F3_9MUSC</name>
<dbReference type="AlphaFoldDB" id="A0A8U0W8F3"/>
<proteinExistence type="inferred from homology"/>
<comment type="subcellular location">
    <subcellularLocation>
        <location evidence="1">Membrane</location>
        <topology evidence="1">Multi-pass membrane protein</topology>
    </subcellularLocation>
</comment>
<evidence type="ECO:0000256" key="4">
    <source>
        <dbReference type="ARBA" id="ARBA00022889"/>
    </source>
</evidence>
<protein>
    <submittedName>
        <fullName evidence="10">Ninjurin-1</fullName>
    </submittedName>
</protein>
<evidence type="ECO:0000256" key="3">
    <source>
        <dbReference type="ARBA" id="ARBA00022692"/>
    </source>
</evidence>
<gene>
    <name evidence="10" type="primary">LOC119632485</name>
</gene>
<dbReference type="GO" id="GO:0042246">
    <property type="term" value="P:tissue regeneration"/>
    <property type="evidence" value="ECO:0007669"/>
    <property type="project" value="InterPro"/>
</dbReference>
<dbReference type="InterPro" id="IPR007007">
    <property type="entry name" value="Ninjurin"/>
</dbReference>
<dbReference type="PANTHER" id="PTHR12316">
    <property type="entry name" value="NINJURIN-RELATED"/>
    <property type="match status" value="1"/>
</dbReference>
<evidence type="ECO:0000256" key="6">
    <source>
        <dbReference type="ARBA" id="ARBA00023136"/>
    </source>
</evidence>
<dbReference type="PANTHER" id="PTHR12316:SF1">
    <property type="entry name" value="NINJURIN-B"/>
    <property type="match status" value="1"/>
</dbReference>